<comment type="caution">
    <text evidence="1">The sequence shown here is derived from an EMBL/GenBank/DDBJ whole genome shotgun (WGS) entry which is preliminary data.</text>
</comment>
<gene>
    <name evidence="1" type="ORF">F443_06890</name>
</gene>
<name>V9FCK7_PHYNI</name>
<protein>
    <submittedName>
        <fullName evidence="1">Uncharacterized protein</fullName>
    </submittedName>
</protein>
<organism evidence="1 2">
    <name type="scientific">Phytophthora nicotianae P1569</name>
    <dbReference type="NCBI Taxonomy" id="1317065"/>
    <lineage>
        <taxon>Eukaryota</taxon>
        <taxon>Sar</taxon>
        <taxon>Stramenopiles</taxon>
        <taxon>Oomycota</taxon>
        <taxon>Peronosporomycetes</taxon>
        <taxon>Peronosporales</taxon>
        <taxon>Peronosporaceae</taxon>
        <taxon>Phytophthora</taxon>
    </lineage>
</organism>
<keyword evidence="2" id="KW-1185">Reference proteome</keyword>
<proteinExistence type="predicted"/>
<dbReference type="HOGENOM" id="CLU_1707757_0_0_1"/>
<evidence type="ECO:0000313" key="1">
    <source>
        <dbReference type="EMBL" id="ETI49185.1"/>
    </source>
</evidence>
<dbReference type="Proteomes" id="UP000018721">
    <property type="component" value="Unassembled WGS sequence"/>
</dbReference>
<reference evidence="1 2" key="1">
    <citation type="submission" date="2013-11" db="EMBL/GenBank/DDBJ databases">
        <title>The Genome Sequence of Phytophthora parasitica P1569.</title>
        <authorList>
            <consortium name="The Broad Institute Genomics Platform"/>
            <person name="Russ C."/>
            <person name="Tyler B."/>
            <person name="Panabieres F."/>
            <person name="Shan W."/>
            <person name="Tripathy S."/>
            <person name="Grunwald N."/>
            <person name="Machado M."/>
            <person name="Johnson C.S."/>
            <person name="Arredondo F."/>
            <person name="Hong C."/>
            <person name="Coffey M."/>
            <person name="Young S.K."/>
            <person name="Zeng Q."/>
            <person name="Gargeya S."/>
            <person name="Fitzgerald M."/>
            <person name="Abouelleil A."/>
            <person name="Alvarado L."/>
            <person name="Chapman S.B."/>
            <person name="Gainer-Dewar J."/>
            <person name="Goldberg J."/>
            <person name="Griggs A."/>
            <person name="Gujja S."/>
            <person name="Hansen M."/>
            <person name="Howarth C."/>
            <person name="Imamovic A."/>
            <person name="Ireland A."/>
            <person name="Larimer J."/>
            <person name="McCowan C."/>
            <person name="Murphy C."/>
            <person name="Pearson M."/>
            <person name="Poon T.W."/>
            <person name="Priest M."/>
            <person name="Roberts A."/>
            <person name="Saif S."/>
            <person name="Shea T."/>
            <person name="Sykes S."/>
            <person name="Wortman J."/>
            <person name="Nusbaum C."/>
            <person name="Birren B."/>
        </authorList>
    </citation>
    <scope>NUCLEOTIDE SEQUENCE [LARGE SCALE GENOMIC DNA]</scope>
    <source>
        <strain evidence="1 2">P1569</strain>
    </source>
</reference>
<dbReference type="AlphaFoldDB" id="V9FCK7"/>
<sequence>MIKIMYVSFLCRWTTPNRPLKQVKQFKYEKFTTTDAGAVREKLRTHSERYREAVPATHLITNEMAGIENDEEMLKFVLNQWRNVRQIKRVIVWRATTVRASPHHNNLNTMKWLLMQQLDWSLILAQVKTKKNLSQLHQIYPPKFQVKAIRPQFD</sequence>
<dbReference type="EMBL" id="ANIZ01001124">
    <property type="protein sequence ID" value="ETI49185.1"/>
    <property type="molecule type" value="Genomic_DNA"/>
</dbReference>
<evidence type="ECO:0000313" key="2">
    <source>
        <dbReference type="Proteomes" id="UP000018721"/>
    </source>
</evidence>
<accession>V9FCK7</accession>